<protein>
    <submittedName>
        <fullName evidence="1">Uncharacterized protein</fullName>
    </submittedName>
</protein>
<dbReference type="AlphaFoldDB" id="A0A0P1B025"/>
<dbReference type="EMBL" id="CCYD01002667">
    <property type="protein sequence ID" value="CEG47705.1"/>
    <property type="molecule type" value="Genomic_DNA"/>
</dbReference>
<dbReference type="GeneID" id="59052872"/>
<evidence type="ECO:0000313" key="1">
    <source>
        <dbReference type="EMBL" id="CEG47705.1"/>
    </source>
</evidence>
<accession>A0A0P1B025</accession>
<evidence type="ECO:0000313" key="2">
    <source>
        <dbReference type="Proteomes" id="UP000054928"/>
    </source>
</evidence>
<dbReference type="OrthoDB" id="79588at2759"/>
<dbReference type="STRING" id="4781.A0A0P1B025"/>
<proteinExistence type="predicted"/>
<dbReference type="Proteomes" id="UP000054928">
    <property type="component" value="Unassembled WGS sequence"/>
</dbReference>
<name>A0A0P1B025_PLAHL</name>
<reference evidence="2" key="1">
    <citation type="submission" date="2014-09" db="EMBL/GenBank/DDBJ databases">
        <authorList>
            <person name="Sharma Rahul"/>
            <person name="Thines Marco"/>
        </authorList>
    </citation>
    <scope>NUCLEOTIDE SEQUENCE [LARGE SCALE GENOMIC DNA]</scope>
</reference>
<sequence length="87" mass="10024">MNKYFARQFDNLLLPRTSRCLLRPCYIQCVFSSLHSSSVRYKLRILFLESEDFGKNTDGSTVLKNRVLLDENGHSAVRTSGFWSSDS</sequence>
<keyword evidence="2" id="KW-1185">Reference proteome</keyword>
<organism evidence="1 2">
    <name type="scientific">Plasmopara halstedii</name>
    <name type="common">Downy mildew of sunflower</name>
    <dbReference type="NCBI Taxonomy" id="4781"/>
    <lineage>
        <taxon>Eukaryota</taxon>
        <taxon>Sar</taxon>
        <taxon>Stramenopiles</taxon>
        <taxon>Oomycota</taxon>
        <taxon>Peronosporomycetes</taxon>
        <taxon>Peronosporales</taxon>
        <taxon>Peronosporaceae</taxon>
        <taxon>Plasmopara</taxon>
    </lineage>
</organism>
<dbReference type="RefSeq" id="XP_036263420.1">
    <property type="nucleotide sequence ID" value="XM_036407169.1"/>
</dbReference>